<comment type="caution">
    <text evidence="3">The sequence shown here is derived from an EMBL/GenBank/DDBJ whole genome shotgun (WGS) entry which is preliminary data.</text>
</comment>
<gene>
    <name evidence="3" type="ORF">LCER1_G007740</name>
</gene>
<feature type="region of interest" description="Disordered" evidence="2">
    <location>
        <begin position="1037"/>
        <end position="1076"/>
    </location>
</feature>
<name>A0A7D8YNX1_9HELO</name>
<dbReference type="Proteomes" id="UP000481288">
    <property type="component" value="Unassembled WGS sequence"/>
</dbReference>
<keyword evidence="4" id="KW-1185">Reference proteome</keyword>
<sequence length="1477" mass="170724">MESISQCRALNVSDEKRCEETATSVNGMFCGFHSKQCQGLYRGYKIRNERLDRLNASPPEFLAESLIALSAQDFEDVESKEVCHEIHKYLFMKLQLLDRVIRARKLHHSRFFSLDMDYGHSKYLDSLLGQKATITQALERLERRTAEVLYKHEQWFKWVRECQNEEEESREKEQQKVKKEAALFKRHWKAAQHRMRDFKAKEDKKRQDAYLEKVYKERLAEEETEEEDSDDMDWDPIEDVLEDNRGNFVDLIQHFLWMSVVEDANDANEKEDVEMFNSSASTAPPAKVSAPAKEPKSIAPKKMVAAPTKKAKAKALKNKAATGKAPAKDTPPPKPQPVQEPVLDKDLIETQAEMHSRLKHGSEYNHGKISGVMVAGTIENPIIQTKTITFPEDEIQQLLAQVSEIKYLLFCRLLLGHATLLPAALRANTVNEFLADEEVSTSALRDICLKMERPGLQEIRDACADLFRSDEEEDEDEIIKARATGEEDEYGDLMKKKIWQAKKRAGALPEKWVSERQKAKQALGSMLPPEGNGVVDFGHSNVGNKPSKKIRVKICGRYIWNYPSDKAMNRGGWLQFCILAKDSRLHDAVALCRHWDEFFELNILASWQYFPAANWAEWVGSRYRQQMLQLVSFDRLTCFYQPFFSPPCASLYNSSGPSGIKEAAKYPRKFSTNNRLALGFITWARHFVTVRSISNLVGQYTIFDRWHTYLKFIIVLTDFTQGFIMYFESTSPDAMDLTVRHQIGARGQNRRSHAHFEARNFICAHIKRDDHVSRCLVQYLAMQTHQVLVLVRDAESGKLLITPPEDERWLYRQKSGLGRAVKNEWNVIRSIGPQFFEEMDRYREWHFSFNEYYDVYVWDVAPGECFAHLYNLVQNIIIKAHRCRSGVDLYRPAESILRTLYHDEESHRPREIKPEDKGKVESIWEGLNSEGTKFVFTEVEEKNRRLLAHQNGEPVTDMPELQHAEPHRNLFYNDTDALEDAVLFPEELSSAGIDPLEIGRIEPIKKWEDEGFSLARFVKGMDLVDSDEEEMVTTMDVEEQGLTDGESSEDSSIASSEAWDDLDGDDDEDEIDEDPSRNAAMQKLFRVMQKNPNPKKEVASDSAGIESEFMTFMDREKARIFKEVWHNADLEPHAQVHYKQMLEMAKKSRTFVSEKLDVLSHPICQLAIDLIDDLDVEPDDTKDLNKAVALITPFFFPDFLDSKKGQKFKNTLLFNQVERAKHPPTCRSHVSNKYLPERFFDELDACGKSMKPEEDILDILPTDWDKTVRPIIAHLYKSGVLRTRADDYFAGQAISNTSPNRETQDLFIDYRIQIPTITMPPGMQDPHSIPSFRTLTSNFTKKHPSARFSILTLWSAPHFYPLMIGPHNHDATAFRDLIGRRFIWMFVPKDMPCSEWSIHMSARLRVLPWKKFFGDKVVVKRDKYLVMGETEEECRRLTVACAFAIQMRPWRWEVDLWKSFLGVDTGFVEGLDDAWLD</sequence>
<evidence type="ECO:0000313" key="4">
    <source>
        <dbReference type="Proteomes" id="UP000481288"/>
    </source>
</evidence>
<protein>
    <submittedName>
        <fullName evidence="3">Uncharacterized protein</fullName>
    </submittedName>
</protein>
<feature type="compositionally biased region" description="Acidic residues" evidence="2">
    <location>
        <begin position="1058"/>
        <end position="1073"/>
    </location>
</feature>
<evidence type="ECO:0000256" key="2">
    <source>
        <dbReference type="SAM" id="MobiDB-lite"/>
    </source>
</evidence>
<feature type="coiled-coil region" evidence="1">
    <location>
        <begin position="124"/>
        <end position="182"/>
    </location>
</feature>
<proteinExistence type="predicted"/>
<evidence type="ECO:0000256" key="1">
    <source>
        <dbReference type="SAM" id="Coils"/>
    </source>
</evidence>
<dbReference type="OrthoDB" id="5326588at2759"/>
<accession>A0A7D8YNX1</accession>
<feature type="compositionally biased region" description="Acidic residues" evidence="2">
    <location>
        <begin position="1037"/>
        <end position="1049"/>
    </location>
</feature>
<feature type="region of interest" description="Disordered" evidence="2">
    <location>
        <begin position="269"/>
        <end position="339"/>
    </location>
</feature>
<reference evidence="3 4" key="1">
    <citation type="submission" date="2018-05" db="EMBL/GenBank/DDBJ databases">
        <title>Whole genome sequencing for identification of molecular markers to develop diagnostic detection tools for the regulated plant pathogen Lachnellula willkommii.</title>
        <authorList>
            <person name="Giroux E."/>
            <person name="Bilodeau G."/>
        </authorList>
    </citation>
    <scope>NUCLEOTIDE SEQUENCE [LARGE SCALE GENOMIC DNA]</scope>
    <source>
        <strain evidence="3 4">CBS 625.97</strain>
    </source>
</reference>
<dbReference type="EMBL" id="QGMG01001320">
    <property type="protein sequence ID" value="TVY49401.1"/>
    <property type="molecule type" value="Genomic_DNA"/>
</dbReference>
<feature type="compositionally biased region" description="Pro residues" evidence="2">
    <location>
        <begin position="329"/>
        <end position="338"/>
    </location>
</feature>
<organism evidence="3 4">
    <name type="scientific">Lachnellula cervina</name>
    <dbReference type="NCBI Taxonomy" id="1316786"/>
    <lineage>
        <taxon>Eukaryota</taxon>
        <taxon>Fungi</taxon>
        <taxon>Dikarya</taxon>
        <taxon>Ascomycota</taxon>
        <taxon>Pezizomycotina</taxon>
        <taxon>Leotiomycetes</taxon>
        <taxon>Helotiales</taxon>
        <taxon>Lachnaceae</taxon>
        <taxon>Lachnellula</taxon>
    </lineage>
</organism>
<evidence type="ECO:0000313" key="3">
    <source>
        <dbReference type="EMBL" id="TVY49401.1"/>
    </source>
</evidence>
<keyword evidence="1" id="KW-0175">Coiled coil</keyword>